<dbReference type="PANTHER" id="PTHR30404">
    <property type="entry name" value="N-ACETYLMURAMOYL-L-ALANINE AMIDASE"/>
    <property type="match status" value="1"/>
</dbReference>
<accession>A0AAE3HCV0</accession>
<dbReference type="PROSITE" id="PS51724">
    <property type="entry name" value="SPOR"/>
    <property type="match status" value="1"/>
</dbReference>
<reference evidence="3" key="1">
    <citation type="submission" date="2022-07" db="EMBL/GenBank/DDBJ databases">
        <title>Enhanced cultured diversity of the mouse gut microbiota enables custom-made synthetic communities.</title>
        <authorList>
            <person name="Afrizal A."/>
        </authorList>
    </citation>
    <scope>NUCLEOTIDE SEQUENCE</scope>
    <source>
        <strain evidence="3">DSM 28593</strain>
    </source>
</reference>
<dbReference type="Gene3D" id="3.40.630.40">
    <property type="entry name" value="Zn-dependent exopeptidases"/>
    <property type="match status" value="1"/>
</dbReference>
<comment type="caution">
    <text evidence="3">The sequence shown here is derived from an EMBL/GenBank/DDBJ whole genome shotgun (WGS) entry which is preliminary data.</text>
</comment>
<dbReference type="InterPro" id="IPR050695">
    <property type="entry name" value="N-acetylmuramoyl_amidase_3"/>
</dbReference>
<evidence type="ECO:0000259" key="2">
    <source>
        <dbReference type="PROSITE" id="PS51724"/>
    </source>
</evidence>
<keyword evidence="4" id="KW-1185">Reference proteome</keyword>
<dbReference type="InterPro" id="IPR002508">
    <property type="entry name" value="MurNAc-LAA_cat"/>
</dbReference>
<evidence type="ECO:0000313" key="3">
    <source>
        <dbReference type="EMBL" id="MCR1897831.1"/>
    </source>
</evidence>
<feature type="domain" description="SPOR" evidence="2">
    <location>
        <begin position="197"/>
        <end position="235"/>
    </location>
</feature>
<dbReference type="Pfam" id="PF05036">
    <property type="entry name" value="SPOR"/>
    <property type="match status" value="1"/>
</dbReference>
<dbReference type="GO" id="GO:0030288">
    <property type="term" value="C:outer membrane-bounded periplasmic space"/>
    <property type="evidence" value="ECO:0007669"/>
    <property type="project" value="TreeGrafter"/>
</dbReference>
<organism evidence="3 4">
    <name type="scientific">Irregularibacter muris</name>
    <dbReference type="NCBI Taxonomy" id="1796619"/>
    <lineage>
        <taxon>Bacteria</taxon>
        <taxon>Bacillati</taxon>
        <taxon>Bacillota</taxon>
        <taxon>Clostridia</taxon>
        <taxon>Eubacteriales</taxon>
        <taxon>Eubacteriaceae</taxon>
        <taxon>Irregularibacter</taxon>
    </lineage>
</organism>
<keyword evidence="1" id="KW-0378">Hydrolase</keyword>
<gene>
    <name evidence="3" type="ORF">NSA47_02360</name>
</gene>
<dbReference type="CDD" id="cd02696">
    <property type="entry name" value="MurNAc-LAA"/>
    <property type="match status" value="1"/>
</dbReference>
<sequence length="235" mass="26409">MVKIAIDAGHGLNTAGKRTPDGMKEFEFNVKVAEYLKNELMKYENVNVLFVHDPTGKRDVPLSERTKKANDWKADLYLSLHANAFGNGGWNTAGGTETYIHPITPQRTKDIANIIHGEIIKATGLRNRGVKTADFQVLRGTNMSAVLVEHAFMTNKEEAKLLKDDKFRKDCAKSHATAIASYYKLKKKPETKPELVKDDGKLYKVQIGAFAQKENAEKLKKEMQALGYKPFIKIE</sequence>
<dbReference type="GO" id="GO:0042834">
    <property type="term" value="F:peptidoglycan binding"/>
    <property type="evidence" value="ECO:0007669"/>
    <property type="project" value="InterPro"/>
</dbReference>
<dbReference type="RefSeq" id="WP_257529282.1">
    <property type="nucleotide sequence ID" value="NZ_JANKAS010000002.1"/>
</dbReference>
<dbReference type="GO" id="GO:0008745">
    <property type="term" value="F:N-acetylmuramoyl-L-alanine amidase activity"/>
    <property type="evidence" value="ECO:0007669"/>
    <property type="project" value="InterPro"/>
</dbReference>
<dbReference type="SMART" id="SM00646">
    <property type="entry name" value="Ami_3"/>
    <property type="match status" value="1"/>
</dbReference>
<dbReference type="AlphaFoldDB" id="A0AAE3HCV0"/>
<dbReference type="InterPro" id="IPR007730">
    <property type="entry name" value="SPOR-like_dom"/>
</dbReference>
<dbReference type="SUPFAM" id="SSF53187">
    <property type="entry name" value="Zn-dependent exopeptidases"/>
    <property type="match status" value="1"/>
</dbReference>
<evidence type="ECO:0000313" key="4">
    <source>
        <dbReference type="Proteomes" id="UP001205748"/>
    </source>
</evidence>
<dbReference type="Pfam" id="PF01520">
    <property type="entry name" value="Amidase_3"/>
    <property type="match status" value="1"/>
</dbReference>
<dbReference type="GO" id="GO:0009253">
    <property type="term" value="P:peptidoglycan catabolic process"/>
    <property type="evidence" value="ECO:0007669"/>
    <property type="project" value="InterPro"/>
</dbReference>
<name>A0AAE3HCV0_9FIRM</name>
<dbReference type="Proteomes" id="UP001205748">
    <property type="component" value="Unassembled WGS sequence"/>
</dbReference>
<protein>
    <submittedName>
        <fullName evidence="3">N-acetylmuramoyl-L-alanine amidase</fullName>
    </submittedName>
</protein>
<evidence type="ECO:0000256" key="1">
    <source>
        <dbReference type="ARBA" id="ARBA00022801"/>
    </source>
</evidence>
<proteinExistence type="predicted"/>
<dbReference type="PANTHER" id="PTHR30404:SF0">
    <property type="entry name" value="N-ACETYLMURAMOYL-L-ALANINE AMIDASE AMIC"/>
    <property type="match status" value="1"/>
</dbReference>
<dbReference type="EMBL" id="JANKAS010000002">
    <property type="protein sequence ID" value="MCR1897831.1"/>
    <property type="molecule type" value="Genomic_DNA"/>
</dbReference>
<dbReference type="SUPFAM" id="SSF110997">
    <property type="entry name" value="Sporulation related repeat"/>
    <property type="match status" value="1"/>
</dbReference>
<dbReference type="InterPro" id="IPR036680">
    <property type="entry name" value="SPOR-like_sf"/>
</dbReference>